<comment type="similarity">
    <text evidence="2">Belongs to the bacterial solute-binding protein 1 family.</text>
</comment>
<dbReference type="InterPro" id="IPR006059">
    <property type="entry name" value="SBP"/>
</dbReference>
<gene>
    <name evidence="6" type="ORF">CHR90_01315</name>
</gene>
<keyword evidence="4 5" id="KW-0732">Signal</keyword>
<evidence type="ECO:0000256" key="1">
    <source>
        <dbReference type="ARBA" id="ARBA00004418"/>
    </source>
</evidence>
<keyword evidence="3" id="KW-0813">Transport</keyword>
<reference evidence="6 7" key="1">
    <citation type="submission" date="2017-07" db="EMBL/GenBank/DDBJ databases">
        <title>Elstera cyanobacteriorum sp. nov., a novel bacterium isolated from cyanobacterial aggregates in a eutrophic lake.</title>
        <authorList>
            <person name="Cai H."/>
        </authorList>
    </citation>
    <scope>NUCLEOTIDE SEQUENCE [LARGE SCALE GENOMIC DNA]</scope>
    <source>
        <strain evidence="6 7">TH019</strain>
    </source>
</reference>
<proteinExistence type="inferred from homology"/>
<evidence type="ECO:0000256" key="3">
    <source>
        <dbReference type="ARBA" id="ARBA00022448"/>
    </source>
</evidence>
<evidence type="ECO:0000256" key="2">
    <source>
        <dbReference type="ARBA" id="ARBA00008520"/>
    </source>
</evidence>
<dbReference type="Proteomes" id="UP000216361">
    <property type="component" value="Unassembled WGS sequence"/>
</dbReference>
<feature type="signal peptide" evidence="5">
    <location>
        <begin position="1"/>
        <end position="23"/>
    </location>
</feature>
<evidence type="ECO:0000256" key="5">
    <source>
        <dbReference type="SAM" id="SignalP"/>
    </source>
</evidence>
<dbReference type="RefSeq" id="WP_094406946.1">
    <property type="nucleotide sequence ID" value="NZ_BMJZ01000011.1"/>
</dbReference>
<dbReference type="SUPFAM" id="SSF53850">
    <property type="entry name" value="Periplasmic binding protein-like II"/>
    <property type="match status" value="1"/>
</dbReference>
<comment type="caution">
    <text evidence="6">The sequence shown here is derived from an EMBL/GenBank/DDBJ whole genome shotgun (WGS) entry which is preliminary data.</text>
</comment>
<keyword evidence="7" id="KW-1185">Reference proteome</keyword>
<dbReference type="PANTHER" id="PTHR43649:SF34">
    <property type="entry name" value="ABC TRANSPORTER PERIPLASMIC-BINDING PROTEIN YCJN-RELATED"/>
    <property type="match status" value="1"/>
</dbReference>
<comment type="subcellular location">
    <subcellularLocation>
        <location evidence="1">Periplasm</location>
    </subcellularLocation>
</comment>
<dbReference type="OrthoDB" id="9808332at2"/>
<dbReference type="GO" id="GO:0042597">
    <property type="term" value="C:periplasmic space"/>
    <property type="evidence" value="ECO:0007669"/>
    <property type="project" value="UniProtKB-SubCell"/>
</dbReference>
<dbReference type="EMBL" id="NOXS01000020">
    <property type="protein sequence ID" value="OYQ21769.1"/>
    <property type="molecule type" value="Genomic_DNA"/>
</dbReference>
<accession>A0A255XXN5</accession>
<evidence type="ECO:0000256" key="4">
    <source>
        <dbReference type="ARBA" id="ARBA00022729"/>
    </source>
</evidence>
<dbReference type="Pfam" id="PF01547">
    <property type="entry name" value="SBP_bac_1"/>
    <property type="match status" value="1"/>
</dbReference>
<feature type="chain" id="PRO_5012491086" evidence="5">
    <location>
        <begin position="24"/>
        <end position="418"/>
    </location>
</feature>
<organism evidence="6 7">
    <name type="scientific">Elstera cyanobacteriorum</name>
    <dbReference type="NCBI Taxonomy" id="2022747"/>
    <lineage>
        <taxon>Bacteria</taxon>
        <taxon>Pseudomonadati</taxon>
        <taxon>Pseudomonadota</taxon>
        <taxon>Alphaproteobacteria</taxon>
        <taxon>Rhodospirillales</taxon>
        <taxon>Rhodospirillaceae</taxon>
        <taxon>Elstera</taxon>
    </lineage>
</organism>
<evidence type="ECO:0000313" key="6">
    <source>
        <dbReference type="EMBL" id="OYQ21769.1"/>
    </source>
</evidence>
<dbReference type="PANTHER" id="PTHR43649">
    <property type="entry name" value="ARABINOSE-BINDING PROTEIN-RELATED"/>
    <property type="match status" value="1"/>
</dbReference>
<sequence>MRRFAAFVAPTLTALLFSVSASAVEISLSCGAVGAELTHCQAGADAWAKATGHTVKIVSTPNSATERLALYQQILASGSSDIDVFQIDVIWPGILVNYMIDLTPYAKQETLQHFVSIVANNTVNNKLVAMPWFTDAGLLYYRKDLLEKYGTKVPTTWADLASVAEKIQAGERKAGNDKMWGFVFQGKAYEGLTCNALEWVDSFGGGTFMDDAGKITVNNPHAIEALKTVAGWVGSITPEGVLGYAEEEARGIWQSGNAVFMRNWPYAWALGQAADSPIKNKIGVAALPKGGANGKYSGALGGWQLSVSKFSKNQAVAADLVMYLTSDAEQKRRALVGGYNPTRPALYQDKEILAANPFFDSLYETFTNAAARPAKATGAKYNRVSNEIWNATHAVLSKKETAEKAVPALEAALVRAMR</sequence>
<name>A0A255XXN5_9PROT</name>
<protein>
    <submittedName>
        <fullName evidence="6">ABC transporter substrate-binding protein</fullName>
    </submittedName>
</protein>
<evidence type="ECO:0000313" key="7">
    <source>
        <dbReference type="Proteomes" id="UP000216361"/>
    </source>
</evidence>
<dbReference type="CDD" id="cd14750">
    <property type="entry name" value="PBP2_TMBP"/>
    <property type="match status" value="1"/>
</dbReference>
<dbReference type="AlphaFoldDB" id="A0A255XXN5"/>
<dbReference type="InterPro" id="IPR050490">
    <property type="entry name" value="Bact_solute-bd_prot1"/>
</dbReference>
<dbReference type="Gene3D" id="3.40.190.10">
    <property type="entry name" value="Periplasmic binding protein-like II"/>
    <property type="match status" value="2"/>
</dbReference>